<evidence type="ECO:0000256" key="3">
    <source>
        <dbReference type="ARBA" id="ARBA00023163"/>
    </source>
</evidence>
<evidence type="ECO:0000256" key="2">
    <source>
        <dbReference type="ARBA" id="ARBA00023125"/>
    </source>
</evidence>
<keyword evidence="4" id="KW-0539">Nucleus</keyword>
<evidence type="ECO:0000313" key="7">
    <source>
        <dbReference type="EnsemblPlants" id="LPERR12G02630.1"/>
    </source>
</evidence>
<reference evidence="8" key="2">
    <citation type="submission" date="2013-12" db="EMBL/GenBank/DDBJ databases">
        <authorList>
            <person name="Yu Y."/>
            <person name="Lee S."/>
            <person name="de Baynast K."/>
            <person name="Wissotski M."/>
            <person name="Liu L."/>
            <person name="Talag J."/>
            <person name="Goicoechea J."/>
            <person name="Angelova A."/>
            <person name="Jetty R."/>
            <person name="Kudrna D."/>
            <person name="Golser W."/>
            <person name="Rivera L."/>
            <person name="Zhang J."/>
            <person name="Wing R."/>
        </authorList>
    </citation>
    <scope>NUCLEOTIDE SEQUENCE</scope>
</reference>
<reference evidence="7" key="3">
    <citation type="submission" date="2015-04" db="UniProtKB">
        <authorList>
            <consortium name="EnsemblPlants"/>
        </authorList>
    </citation>
    <scope>IDENTIFICATION</scope>
</reference>
<dbReference type="AlphaFoldDB" id="A0A0D9XWU8"/>
<evidence type="ECO:0000256" key="1">
    <source>
        <dbReference type="ARBA" id="ARBA00023015"/>
    </source>
</evidence>
<evidence type="ECO:0000256" key="5">
    <source>
        <dbReference type="SAM" id="MobiDB-lite"/>
    </source>
</evidence>
<dbReference type="GO" id="GO:0003677">
    <property type="term" value="F:DNA binding"/>
    <property type="evidence" value="ECO:0007669"/>
    <property type="project" value="UniProtKB-KW"/>
</dbReference>
<keyword evidence="8" id="KW-1185">Reference proteome</keyword>
<keyword evidence="3" id="KW-0804">Transcription</keyword>
<dbReference type="SUPFAM" id="SSF101941">
    <property type="entry name" value="NAC domain"/>
    <property type="match status" value="1"/>
</dbReference>
<accession>A0A0D9XWU8</accession>
<evidence type="ECO:0000256" key="4">
    <source>
        <dbReference type="ARBA" id="ARBA00023242"/>
    </source>
</evidence>
<feature type="region of interest" description="Disordered" evidence="5">
    <location>
        <begin position="1"/>
        <end position="25"/>
    </location>
</feature>
<dbReference type="GO" id="GO:0006355">
    <property type="term" value="P:regulation of DNA-templated transcription"/>
    <property type="evidence" value="ECO:0007669"/>
    <property type="project" value="InterPro"/>
</dbReference>
<dbReference type="PROSITE" id="PS51005">
    <property type="entry name" value="NAC"/>
    <property type="match status" value="1"/>
</dbReference>
<evidence type="ECO:0000313" key="8">
    <source>
        <dbReference type="Proteomes" id="UP000032180"/>
    </source>
</evidence>
<dbReference type="InterPro" id="IPR003441">
    <property type="entry name" value="NAC-dom"/>
</dbReference>
<protein>
    <recommendedName>
        <fullName evidence="6">NAC domain-containing protein</fullName>
    </recommendedName>
</protein>
<reference evidence="7 8" key="1">
    <citation type="submission" date="2012-08" db="EMBL/GenBank/DDBJ databases">
        <title>Oryza genome evolution.</title>
        <authorList>
            <person name="Wing R.A."/>
        </authorList>
    </citation>
    <scope>NUCLEOTIDE SEQUENCE</scope>
</reference>
<feature type="domain" description="NAC" evidence="6">
    <location>
        <begin position="31"/>
        <end position="68"/>
    </location>
</feature>
<dbReference type="Gramene" id="LPERR12G02630.1">
    <property type="protein sequence ID" value="LPERR12G02630.1"/>
    <property type="gene ID" value="LPERR12G02630"/>
</dbReference>
<keyword evidence="2" id="KW-0238">DNA-binding</keyword>
<dbReference type="InterPro" id="IPR036093">
    <property type="entry name" value="NAC_dom_sf"/>
</dbReference>
<dbReference type="Proteomes" id="UP000032180">
    <property type="component" value="Chromosome 12"/>
</dbReference>
<dbReference type="HOGENOM" id="CLU_2797594_0_0_1"/>
<sequence length="68" mass="7523">MEIGGGDGPAARPPPATGRSRKHKMVPQLTFAPGYHLAPTDEELVDIYLRSKIEGRRPPLHFINAFRS</sequence>
<dbReference type="EnsemblPlants" id="LPERR12G02630.1">
    <property type="protein sequence ID" value="LPERR12G02630.1"/>
    <property type="gene ID" value="LPERR12G02630"/>
</dbReference>
<proteinExistence type="predicted"/>
<keyword evidence="1" id="KW-0805">Transcription regulation</keyword>
<evidence type="ECO:0000259" key="6">
    <source>
        <dbReference type="PROSITE" id="PS51005"/>
    </source>
</evidence>
<name>A0A0D9XWU8_9ORYZ</name>
<organism evidence="7 8">
    <name type="scientific">Leersia perrieri</name>
    <dbReference type="NCBI Taxonomy" id="77586"/>
    <lineage>
        <taxon>Eukaryota</taxon>
        <taxon>Viridiplantae</taxon>
        <taxon>Streptophyta</taxon>
        <taxon>Embryophyta</taxon>
        <taxon>Tracheophyta</taxon>
        <taxon>Spermatophyta</taxon>
        <taxon>Magnoliopsida</taxon>
        <taxon>Liliopsida</taxon>
        <taxon>Poales</taxon>
        <taxon>Poaceae</taxon>
        <taxon>BOP clade</taxon>
        <taxon>Oryzoideae</taxon>
        <taxon>Oryzeae</taxon>
        <taxon>Oryzinae</taxon>
        <taxon>Leersia</taxon>
    </lineage>
</organism>